<organism evidence="2 3">
    <name type="scientific">Catenaria anguillulae PL171</name>
    <dbReference type="NCBI Taxonomy" id="765915"/>
    <lineage>
        <taxon>Eukaryota</taxon>
        <taxon>Fungi</taxon>
        <taxon>Fungi incertae sedis</taxon>
        <taxon>Blastocladiomycota</taxon>
        <taxon>Blastocladiomycetes</taxon>
        <taxon>Blastocladiales</taxon>
        <taxon>Catenariaceae</taxon>
        <taxon>Catenaria</taxon>
    </lineage>
</organism>
<sequence>MSRGAQASAQVEDTEQLDLTVRELRARYLRQLRRERGRQTLRLLRHRRQRAIERRRANGLQVRQRGGRGRGRGQNVGRVLQQLARKFKGRGAIDVRQLAKRFRGNPRLQALARRVKGRRLNVGLLARLFNRRRGGRGGRGRRPQQQVGRRPRRQQARRGRRQPLSLRKIAQRFPRSQGGYSSTGHLVCTPPGPTSWYRRSCARQPPACPSVPSLESQPARTPVPSQSRLAQLGQSSHPATQATPWARSAVQARANRRGRSNRGGLMTLFRRLQRGGKGKVNLQQLARRFRTNPRLQGLVRKFRRNPNALRRLAQRFTNAQRRRPGRVRRRRSGSRQGLVGLQSLARRFRGNRQLQSLARRFPRGRINLGQLARRFPRNRRLQQLARKLRSAQSKRAPRRAPAVRRRQGPMARSLINYADDWFKDIHRFNKQQQAKRMQGPMFNAHVVPVNGRNSERALGELAEMAYARGWLSSGRSGKQSFFDERRASGSRVGGIADSLVRRQGAGDVEVGQRRDFSVDDEAAGSFEAPLSSRGGRPSALGEGIIDFDRWRNTGKTTQEIMRESATRFDRDLREPEGPKDPLDEDEDMDQSKAKVSRRRLGEQSSRGRGRRSVVPTRPVNCDRAALRPTLPPSKLFRVKLKNYPGLIPCRCVRRGSVAAVRSLRNVAKQLCPARVVPSHSLMRNLAAFALPRVPAQAGLSLRPFGSGGHPMAVLQRRASIKEDQLKSFPTSRVHRFGFQSKSVIPLESRVIMARLRLRVQAKDNLPGVCTVKDAAMAVKVGGKLGQVLTLIGRVPEATEALVQGRKVTIEAIVRYHEKECLDMTRFEVKGSREGAEEA</sequence>
<dbReference type="OrthoDB" id="10683186at2759"/>
<feature type="region of interest" description="Disordered" evidence="1">
    <location>
        <begin position="511"/>
        <end position="538"/>
    </location>
</feature>
<feature type="compositionally biased region" description="Polar residues" evidence="1">
    <location>
        <begin position="213"/>
        <end position="243"/>
    </location>
</feature>
<evidence type="ECO:0000313" key="3">
    <source>
        <dbReference type="Proteomes" id="UP000193411"/>
    </source>
</evidence>
<evidence type="ECO:0000256" key="1">
    <source>
        <dbReference type="SAM" id="MobiDB-lite"/>
    </source>
</evidence>
<reference evidence="2 3" key="1">
    <citation type="submission" date="2016-07" db="EMBL/GenBank/DDBJ databases">
        <title>Pervasive Adenine N6-methylation of Active Genes in Fungi.</title>
        <authorList>
            <consortium name="DOE Joint Genome Institute"/>
            <person name="Mondo S.J."/>
            <person name="Dannebaum R.O."/>
            <person name="Kuo R.C."/>
            <person name="Labutti K."/>
            <person name="Haridas S."/>
            <person name="Kuo A."/>
            <person name="Salamov A."/>
            <person name="Ahrendt S.R."/>
            <person name="Lipzen A."/>
            <person name="Sullivan W."/>
            <person name="Andreopoulos W.B."/>
            <person name="Clum A."/>
            <person name="Lindquist E."/>
            <person name="Daum C."/>
            <person name="Ramamoorthy G.K."/>
            <person name="Gryganskyi A."/>
            <person name="Culley D."/>
            <person name="Magnuson J.K."/>
            <person name="James T.Y."/>
            <person name="O'Malley M.A."/>
            <person name="Stajich J.E."/>
            <person name="Spatafora J.W."/>
            <person name="Visel A."/>
            <person name="Grigoriev I.V."/>
        </authorList>
    </citation>
    <scope>NUCLEOTIDE SEQUENCE [LARGE SCALE GENOMIC DNA]</scope>
    <source>
        <strain evidence="2 3">PL171</strain>
    </source>
</reference>
<feature type="region of interest" description="Disordered" evidence="1">
    <location>
        <begin position="199"/>
        <end position="264"/>
    </location>
</feature>
<keyword evidence="3" id="KW-1185">Reference proteome</keyword>
<feature type="compositionally biased region" description="Basic residues" evidence="1">
    <location>
        <begin position="149"/>
        <end position="161"/>
    </location>
</feature>
<accession>A0A1Y2HNQ5</accession>
<comment type="caution">
    <text evidence="2">The sequence shown here is derived from an EMBL/GenBank/DDBJ whole genome shotgun (WGS) entry which is preliminary data.</text>
</comment>
<proteinExistence type="predicted"/>
<evidence type="ECO:0000313" key="2">
    <source>
        <dbReference type="EMBL" id="ORZ36226.1"/>
    </source>
</evidence>
<gene>
    <name evidence="2" type="ORF">BCR44DRAFT_1433015</name>
</gene>
<name>A0A1Y2HNQ5_9FUNG</name>
<feature type="compositionally biased region" description="Basic and acidic residues" evidence="1">
    <location>
        <begin position="563"/>
        <end position="581"/>
    </location>
</feature>
<feature type="region of interest" description="Disordered" evidence="1">
    <location>
        <begin position="563"/>
        <end position="618"/>
    </location>
</feature>
<dbReference type="Proteomes" id="UP000193411">
    <property type="component" value="Unassembled WGS sequence"/>
</dbReference>
<feature type="compositionally biased region" description="Basic residues" evidence="1">
    <location>
        <begin position="131"/>
        <end position="142"/>
    </location>
</feature>
<dbReference type="AlphaFoldDB" id="A0A1Y2HNQ5"/>
<feature type="region of interest" description="Disordered" evidence="1">
    <location>
        <begin position="131"/>
        <end position="186"/>
    </location>
</feature>
<protein>
    <submittedName>
        <fullName evidence="2">Uncharacterized protein</fullName>
    </submittedName>
</protein>
<dbReference type="EMBL" id="MCFL01000018">
    <property type="protein sequence ID" value="ORZ36226.1"/>
    <property type="molecule type" value="Genomic_DNA"/>
</dbReference>